<dbReference type="InterPro" id="IPR001394">
    <property type="entry name" value="Peptidase_C19_UCH"/>
</dbReference>
<evidence type="ECO:0000256" key="1">
    <source>
        <dbReference type="SAM" id="Coils"/>
    </source>
</evidence>
<dbReference type="Gene3D" id="3.90.70.10">
    <property type="entry name" value="Cysteine proteinases"/>
    <property type="match status" value="1"/>
</dbReference>
<dbReference type="InterPro" id="IPR038765">
    <property type="entry name" value="Papain-like_cys_pep_sf"/>
</dbReference>
<dbReference type="GO" id="GO:0016579">
    <property type="term" value="P:protein deubiquitination"/>
    <property type="evidence" value="ECO:0007669"/>
    <property type="project" value="InterPro"/>
</dbReference>
<proteinExistence type="predicted"/>
<dbReference type="CDD" id="cd02257">
    <property type="entry name" value="Peptidase_C19"/>
    <property type="match status" value="1"/>
</dbReference>
<dbReference type="GO" id="GO:0005829">
    <property type="term" value="C:cytosol"/>
    <property type="evidence" value="ECO:0007669"/>
    <property type="project" value="TreeGrafter"/>
</dbReference>
<dbReference type="Proteomes" id="UP000626109">
    <property type="component" value="Unassembled WGS sequence"/>
</dbReference>
<feature type="domain" description="USP" evidence="3">
    <location>
        <begin position="1"/>
        <end position="298"/>
    </location>
</feature>
<sequence>VDYTTPAGSKATGSTRVWLRRLPKLLFFQLQRVTFDPELKAQVKLEDPFDFDTTIYADRFMHGNEAKSAAADVQSERLRRRCTRLERALRHFGGGAVGEAELSAESLLARAAECIDQNMQALDGKEVADGDGSESVEEEQEDEEDEQAASIRAMQRWHPHRLSLGGEASEQKELRALLRSSEPALQLLRALGSACQSRKARLEEELENLREQLRAAYDPLSTRPYELFAIWVHQGHEAKSGHYLAYLKDWRRDRWVRFSDSQVSVVPWELVKAAALGSCEAKANGSSSAAYVLVYMEAALAQAQRFAGDKETIAEESPESVGQPDGNTEGEAKAGASTDELQKASEARAVELMPPRLLRDIHSDNVVLRREAGSWEEQLVQRGLRRHAEAVFQHYAGLMHRWEPQKRIGDAAGNPHDTSGRKQLNDPALMCFDLFLYRLHGEQEVWAYLVAKSLEAQRPVRNWSPEDEGQVLYFLAATLRSQDCYAKMLVEMDPVTEDTGALIREAEMVPMDMVQLSAQYDKVLVTAHILDSALQNMKSAYDKAPKLLPAVLSGERHREASGAAPVQSQLPHSVGLLARLWATWNLEAEYKFRQNEVLLVMSVLIYNTVDVIEKNLKTLPEKRLESLRETCEYFFVLLHCVEWPKSWKAPLQGRIQTLFPKAPQALQNAILPVLQEKARTAGAPSGQGVLLPAEQKQMVLLQPLSLAEPRSIEDFQNTRPEPSQEFFESHRTLFSWVMQNDEALARHLVLGVRE</sequence>
<dbReference type="InterPro" id="IPR028889">
    <property type="entry name" value="USP"/>
</dbReference>
<dbReference type="Pfam" id="PF00443">
    <property type="entry name" value="UCH"/>
    <property type="match status" value="1"/>
</dbReference>
<feature type="non-terminal residue" evidence="4">
    <location>
        <position position="1"/>
    </location>
</feature>
<keyword evidence="1" id="KW-0175">Coiled coil</keyword>
<dbReference type="GO" id="GO:0004843">
    <property type="term" value="F:cysteine-type deubiquitinase activity"/>
    <property type="evidence" value="ECO:0007669"/>
    <property type="project" value="InterPro"/>
</dbReference>
<dbReference type="SUPFAM" id="SSF54001">
    <property type="entry name" value="Cysteine proteinases"/>
    <property type="match status" value="1"/>
</dbReference>
<name>A0A813JSH4_POLGL</name>
<feature type="region of interest" description="Disordered" evidence="2">
    <location>
        <begin position="309"/>
        <end position="340"/>
    </location>
</feature>
<dbReference type="InterPro" id="IPR050164">
    <property type="entry name" value="Peptidase_C19"/>
</dbReference>
<dbReference type="AlphaFoldDB" id="A0A813JSH4"/>
<dbReference type="PROSITE" id="PS50235">
    <property type="entry name" value="USP_3"/>
    <property type="match status" value="1"/>
</dbReference>
<evidence type="ECO:0000259" key="3">
    <source>
        <dbReference type="PROSITE" id="PS50235"/>
    </source>
</evidence>
<comment type="caution">
    <text evidence="4">The sequence shown here is derived from an EMBL/GenBank/DDBJ whole genome shotgun (WGS) entry which is preliminary data.</text>
</comment>
<evidence type="ECO:0000313" key="4">
    <source>
        <dbReference type="EMBL" id="CAE8688439.1"/>
    </source>
</evidence>
<accession>A0A813JSH4</accession>
<dbReference type="PANTHER" id="PTHR24006">
    <property type="entry name" value="UBIQUITIN CARBOXYL-TERMINAL HYDROLASE"/>
    <property type="match status" value="1"/>
</dbReference>
<dbReference type="InterPro" id="IPR018200">
    <property type="entry name" value="USP_CS"/>
</dbReference>
<gene>
    <name evidence="4" type="ORF">PGLA2088_LOCUS25921</name>
</gene>
<feature type="region of interest" description="Disordered" evidence="2">
    <location>
        <begin position="125"/>
        <end position="144"/>
    </location>
</feature>
<dbReference type="GO" id="GO:0005634">
    <property type="term" value="C:nucleus"/>
    <property type="evidence" value="ECO:0007669"/>
    <property type="project" value="TreeGrafter"/>
</dbReference>
<dbReference type="EMBL" id="CAJNNW010026893">
    <property type="protein sequence ID" value="CAE8688439.1"/>
    <property type="molecule type" value="Genomic_DNA"/>
</dbReference>
<evidence type="ECO:0000313" key="5">
    <source>
        <dbReference type="Proteomes" id="UP000626109"/>
    </source>
</evidence>
<protein>
    <recommendedName>
        <fullName evidence="3">USP domain-containing protein</fullName>
    </recommendedName>
</protein>
<feature type="coiled-coil region" evidence="1">
    <location>
        <begin position="192"/>
        <end position="219"/>
    </location>
</feature>
<dbReference type="PROSITE" id="PS00973">
    <property type="entry name" value="USP_2"/>
    <property type="match status" value="1"/>
</dbReference>
<organism evidence="4 5">
    <name type="scientific">Polarella glacialis</name>
    <name type="common">Dinoflagellate</name>
    <dbReference type="NCBI Taxonomy" id="89957"/>
    <lineage>
        <taxon>Eukaryota</taxon>
        <taxon>Sar</taxon>
        <taxon>Alveolata</taxon>
        <taxon>Dinophyceae</taxon>
        <taxon>Suessiales</taxon>
        <taxon>Suessiaceae</taxon>
        <taxon>Polarella</taxon>
    </lineage>
</organism>
<reference evidence="4" key="1">
    <citation type="submission" date="2021-02" db="EMBL/GenBank/DDBJ databases">
        <authorList>
            <person name="Dougan E. K."/>
            <person name="Rhodes N."/>
            <person name="Thang M."/>
            <person name="Chan C."/>
        </authorList>
    </citation>
    <scope>NUCLEOTIDE SEQUENCE</scope>
</reference>
<feature type="compositionally biased region" description="Acidic residues" evidence="2">
    <location>
        <begin position="129"/>
        <end position="144"/>
    </location>
</feature>
<evidence type="ECO:0000256" key="2">
    <source>
        <dbReference type="SAM" id="MobiDB-lite"/>
    </source>
</evidence>